<evidence type="ECO:0000313" key="1">
    <source>
        <dbReference type="EMBL" id="MBD8893392.1"/>
    </source>
</evidence>
<reference evidence="1 2" key="2">
    <citation type="journal article" date="2021" name="Int. J. Syst. Evol. Microbiol.">
        <title>Roseibium litorale sp. nov., isolated from a tidal flat sediment and proposal for the reclassification of Labrenzia polysiphoniae as Roseibium polysiphoniae comb. nov.</title>
        <authorList>
            <person name="Liu Y."/>
            <person name="Pei T."/>
            <person name="Du J."/>
            <person name="Chao M."/>
            <person name="Deng M.R."/>
            <person name="Zhu H."/>
        </authorList>
    </citation>
    <scope>NUCLEOTIDE SEQUENCE [LARGE SCALE GENOMIC DNA]</scope>
    <source>
        <strain evidence="1 2">4C16A</strain>
    </source>
</reference>
<proteinExistence type="predicted"/>
<protein>
    <submittedName>
        <fullName evidence="1">Uncharacterized protein</fullName>
    </submittedName>
</protein>
<dbReference type="RefSeq" id="WP_192149512.1">
    <property type="nucleotide sequence ID" value="NZ_JACYXI010000012.1"/>
</dbReference>
<dbReference type="EMBL" id="JACYXI010000012">
    <property type="protein sequence ID" value="MBD8893392.1"/>
    <property type="molecule type" value="Genomic_DNA"/>
</dbReference>
<accession>A0ABR9CRD9</accession>
<reference evidence="2" key="1">
    <citation type="submission" date="2020-09" db="EMBL/GenBank/DDBJ databases">
        <title>The genome sequence of strain Labrenzia suaedae 4C16A.</title>
        <authorList>
            <person name="Liu Y."/>
        </authorList>
    </citation>
    <scope>NUCLEOTIDE SEQUENCE [LARGE SCALE GENOMIC DNA]</scope>
    <source>
        <strain evidence="2">4C16A</strain>
    </source>
</reference>
<evidence type="ECO:0000313" key="2">
    <source>
        <dbReference type="Proteomes" id="UP000632063"/>
    </source>
</evidence>
<name>A0ABR9CRD9_9HYPH</name>
<dbReference type="Proteomes" id="UP000632063">
    <property type="component" value="Unassembled WGS sequence"/>
</dbReference>
<sequence length="69" mass="7516">MKMQGPDGSQLIEIMGVENHGNGLLVSGQIMGAMPMKAVLKPSELRAGFKLLSFRLVVQVIAMLFKKDD</sequence>
<keyword evidence="2" id="KW-1185">Reference proteome</keyword>
<comment type="caution">
    <text evidence="1">The sequence shown here is derived from an EMBL/GenBank/DDBJ whole genome shotgun (WGS) entry which is preliminary data.</text>
</comment>
<gene>
    <name evidence="1" type="ORF">IG616_17750</name>
</gene>
<organism evidence="1 2">
    <name type="scientific">Roseibium litorale</name>
    <dbReference type="NCBI Taxonomy" id="2803841"/>
    <lineage>
        <taxon>Bacteria</taxon>
        <taxon>Pseudomonadati</taxon>
        <taxon>Pseudomonadota</taxon>
        <taxon>Alphaproteobacteria</taxon>
        <taxon>Hyphomicrobiales</taxon>
        <taxon>Stappiaceae</taxon>
        <taxon>Roseibium</taxon>
    </lineage>
</organism>